<protein>
    <submittedName>
        <fullName evidence="1">Uncharacterized protein</fullName>
    </submittedName>
</protein>
<name>A0A8W8JFK4_MAGGI</name>
<proteinExistence type="predicted"/>
<accession>A0A8W8JFK4</accession>
<evidence type="ECO:0000313" key="2">
    <source>
        <dbReference type="Proteomes" id="UP000005408"/>
    </source>
</evidence>
<evidence type="ECO:0000313" key="1">
    <source>
        <dbReference type="EnsemblMetazoa" id="G18196.1:cds"/>
    </source>
</evidence>
<dbReference type="Proteomes" id="UP000005408">
    <property type="component" value="Unassembled WGS sequence"/>
</dbReference>
<sequence>MKSCEEEEIVVKPNEKQVKDTIYRPNIQMCCEGRVHVINEEMTSCEKVTWGTDNQTDKVCGNKPYSSQHHHCCGNVVTSLTERCRSKQVNVILRVVRRVLKSLAKKIEAGKINII</sequence>
<organism evidence="1 2">
    <name type="scientific">Magallana gigas</name>
    <name type="common">Pacific oyster</name>
    <name type="synonym">Crassostrea gigas</name>
    <dbReference type="NCBI Taxonomy" id="29159"/>
    <lineage>
        <taxon>Eukaryota</taxon>
        <taxon>Metazoa</taxon>
        <taxon>Spiralia</taxon>
        <taxon>Lophotrochozoa</taxon>
        <taxon>Mollusca</taxon>
        <taxon>Bivalvia</taxon>
        <taxon>Autobranchia</taxon>
        <taxon>Pteriomorphia</taxon>
        <taxon>Ostreida</taxon>
        <taxon>Ostreoidea</taxon>
        <taxon>Ostreidae</taxon>
        <taxon>Magallana</taxon>
    </lineage>
</organism>
<reference evidence="1" key="1">
    <citation type="submission" date="2022-08" db="UniProtKB">
        <authorList>
            <consortium name="EnsemblMetazoa"/>
        </authorList>
    </citation>
    <scope>IDENTIFICATION</scope>
    <source>
        <strain evidence="1">05x7-T-G4-1.051#20</strain>
    </source>
</reference>
<dbReference type="AlphaFoldDB" id="A0A8W8JFK4"/>
<dbReference type="EnsemblMetazoa" id="G18196.1">
    <property type="protein sequence ID" value="G18196.1:cds"/>
    <property type="gene ID" value="G18196"/>
</dbReference>
<keyword evidence="2" id="KW-1185">Reference proteome</keyword>